<dbReference type="InterPro" id="IPR011990">
    <property type="entry name" value="TPR-like_helical_dom_sf"/>
</dbReference>
<sequence>MAKSNAGREGASKIWYGQIKDMPVSDASVSALKKYLSIFSDGDSVATAQSQLAEQQKQLADPAFRARAQGLAAVDSGMAGKAIPELQQAVRANPKDSEALGALGQAYSQKGDRANAVANLEKALALDPHSSNNDKWNSLLKVNRYWLAIQQGDAALKANNPDRAERLFQQARNVDNTDSYAVLGLGDVAMARKDYPAAERYYQQTLRMDSGNTNAVRGLANIYRQQSPEKAEAFIASLSASQRRSIDDIERSLQNDRLATAGRGTGKPGQMGAGGSTSAATTGAGSRQRMDYLPTFAGSLAGRTTQPG</sequence>
<dbReference type="PANTHER" id="PTHR12558">
    <property type="entry name" value="CELL DIVISION CYCLE 16,23,27"/>
    <property type="match status" value="1"/>
</dbReference>
<proteinExistence type="predicted"/>
<feature type="compositionally biased region" description="Gly residues" evidence="2">
    <location>
        <begin position="263"/>
        <end position="275"/>
    </location>
</feature>
<evidence type="ECO:0000256" key="2">
    <source>
        <dbReference type="SAM" id="MobiDB-lite"/>
    </source>
</evidence>
<dbReference type="Pfam" id="PF13432">
    <property type="entry name" value="TPR_16"/>
    <property type="match status" value="2"/>
</dbReference>
<feature type="compositionally biased region" description="Low complexity" evidence="2">
    <location>
        <begin position="276"/>
        <end position="286"/>
    </location>
</feature>
<gene>
    <name evidence="3" type="primary">bcsC_7</name>
    <name evidence="3" type="ORF">NCTC7928_02829</name>
</gene>
<feature type="repeat" description="TPR" evidence="1">
    <location>
        <begin position="179"/>
        <end position="212"/>
    </location>
</feature>
<dbReference type="Gene3D" id="1.25.40.10">
    <property type="entry name" value="Tetratricopeptide repeat domain"/>
    <property type="match status" value="2"/>
</dbReference>
<protein>
    <submittedName>
        <fullName evidence="3">Cellulose synthase subunit BcsC</fullName>
    </submittedName>
</protein>
<name>A0A376LD65_ECOLX</name>
<dbReference type="SUPFAM" id="SSF48452">
    <property type="entry name" value="TPR-like"/>
    <property type="match status" value="1"/>
</dbReference>
<accession>A0A376LD65</accession>
<dbReference type="PANTHER" id="PTHR12558:SF13">
    <property type="entry name" value="CELL DIVISION CYCLE PROTEIN 27 HOMOLOG"/>
    <property type="match status" value="1"/>
</dbReference>
<evidence type="ECO:0000313" key="3">
    <source>
        <dbReference type="EMBL" id="STF42202.1"/>
    </source>
</evidence>
<dbReference type="AlphaFoldDB" id="A0A376LD65"/>
<feature type="region of interest" description="Disordered" evidence="2">
    <location>
        <begin position="257"/>
        <end position="308"/>
    </location>
</feature>
<keyword evidence="1" id="KW-0802">TPR repeat</keyword>
<organism evidence="3 4">
    <name type="scientific">Escherichia coli</name>
    <dbReference type="NCBI Taxonomy" id="562"/>
    <lineage>
        <taxon>Bacteria</taxon>
        <taxon>Pseudomonadati</taxon>
        <taxon>Pseudomonadota</taxon>
        <taxon>Gammaproteobacteria</taxon>
        <taxon>Enterobacterales</taxon>
        <taxon>Enterobacteriaceae</taxon>
        <taxon>Escherichia</taxon>
    </lineage>
</organism>
<dbReference type="SMART" id="SM00028">
    <property type="entry name" value="TPR"/>
    <property type="match status" value="4"/>
</dbReference>
<evidence type="ECO:0000256" key="1">
    <source>
        <dbReference type="PROSITE-ProRule" id="PRU00339"/>
    </source>
</evidence>
<reference evidence="3 4" key="1">
    <citation type="submission" date="2018-06" db="EMBL/GenBank/DDBJ databases">
        <authorList>
            <consortium name="Pathogen Informatics"/>
            <person name="Doyle S."/>
        </authorList>
    </citation>
    <scope>NUCLEOTIDE SEQUENCE [LARGE SCALE GENOMIC DNA]</scope>
    <source>
        <strain evidence="3 4">NCTC7928</strain>
    </source>
</reference>
<feature type="repeat" description="TPR" evidence="1">
    <location>
        <begin position="97"/>
        <end position="130"/>
    </location>
</feature>
<dbReference type="PROSITE" id="PS50293">
    <property type="entry name" value="TPR_REGION"/>
    <property type="match status" value="1"/>
</dbReference>
<evidence type="ECO:0000313" key="4">
    <source>
        <dbReference type="Proteomes" id="UP000254877"/>
    </source>
</evidence>
<dbReference type="Proteomes" id="UP000254877">
    <property type="component" value="Unassembled WGS sequence"/>
</dbReference>
<dbReference type="PROSITE" id="PS50005">
    <property type="entry name" value="TPR"/>
    <property type="match status" value="2"/>
</dbReference>
<dbReference type="InterPro" id="IPR019734">
    <property type="entry name" value="TPR_rpt"/>
</dbReference>
<dbReference type="EMBL" id="UGAB01000002">
    <property type="protein sequence ID" value="STF42202.1"/>
    <property type="molecule type" value="Genomic_DNA"/>
</dbReference>